<dbReference type="PANTHER" id="PTHR32108:SF6">
    <property type="entry name" value="GAG-PRO"/>
    <property type="match status" value="1"/>
</dbReference>
<gene>
    <name evidence="1" type="ORF">R3W88_001265</name>
</gene>
<evidence type="ECO:0000313" key="2">
    <source>
        <dbReference type="Proteomes" id="UP001311915"/>
    </source>
</evidence>
<dbReference type="EMBL" id="JAWPEI010000001">
    <property type="protein sequence ID" value="KAK4737568.1"/>
    <property type="molecule type" value="Genomic_DNA"/>
</dbReference>
<evidence type="ECO:0008006" key="3">
    <source>
        <dbReference type="Google" id="ProtNLM"/>
    </source>
</evidence>
<organism evidence="1 2">
    <name type="scientific">Solanum pinnatisectum</name>
    <name type="common">tansyleaf nightshade</name>
    <dbReference type="NCBI Taxonomy" id="50273"/>
    <lineage>
        <taxon>Eukaryota</taxon>
        <taxon>Viridiplantae</taxon>
        <taxon>Streptophyta</taxon>
        <taxon>Embryophyta</taxon>
        <taxon>Tracheophyta</taxon>
        <taxon>Spermatophyta</taxon>
        <taxon>Magnoliopsida</taxon>
        <taxon>eudicotyledons</taxon>
        <taxon>Gunneridae</taxon>
        <taxon>Pentapetalae</taxon>
        <taxon>asterids</taxon>
        <taxon>lamiids</taxon>
        <taxon>Solanales</taxon>
        <taxon>Solanaceae</taxon>
        <taxon>Solanoideae</taxon>
        <taxon>Solaneae</taxon>
        <taxon>Solanum</taxon>
    </lineage>
</organism>
<proteinExistence type="predicted"/>
<protein>
    <recommendedName>
        <fullName evidence="3">Gag-pol polyprotein</fullName>
    </recommendedName>
</protein>
<dbReference type="AlphaFoldDB" id="A0AAV9MIA4"/>
<dbReference type="PANTHER" id="PTHR32108">
    <property type="entry name" value="DNA-DIRECTED RNA POLYMERASE SUBUNIT ALPHA"/>
    <property type="match status" value="1"/>
</dbReference>
<dbReference type="Proteomes" id="UP001311915">
    <property type="component" value="Unassembled WGS sequence"/>
</dbReference>
<evidence type="ECO:0000313" key="1">
    <source>
        <dbReference type="EMBL" id="KAK4737568.1"/>
    </source>
</evidence>
<name>A0AAV9MIA4_9SOLN</name>
<sequence length="192" mass="21532">MIDPKSQAPPLLNAPNYCQMHPPQQGHYDPPCPRFEKKPARKFTPLIESRTKLFEQLTVAGFIHPVGPKPINTSSKFYLADRRCAYHSNSVGHDTEDCINLKHKIQDLIDQRVVTLQTAAPRVNSNPLPNYGGATINMIEMDDEWCRGKTIAPVGPDYLEKIVASPSIIEKLNFTITTLHQAFALVSREGQN</sequence>
<accession>A0AAV9MIA4</accession>
<reference evidence="1 2" key="1">
    <citation type="submission" date="2023-10" db="EMBL/GenBank/DDBJ databases">
        <title>Genome-Wide Identification Analysis in wild type Solanum Pinnatisectum Reveals Some Genes Defensing Phytophthora Infestans.</title>
        <authorList>
            <person name="Sun C."/>
        </authorList>
    </citation>
    <scope>NUCLEOTIDE SEQUENCE [LARGE SCALE GENOMIC DNA]</scope>
    <source>
        <strain evidence="1">LQN</strain>
        <tissue evidence="1">Leaf</tissue>
    </source>
</reference>
<comment type="caution">
    <text evidence="1">The sequence shown here is derived from an EMBL/GenBank/DDBJ whole genome shotgun (WGS) entry which is preliminary data.</text>
</comment>
<keyword evidence="2" id="KW-1185">Reference proteome</keyword>